<dbReference type="OrthoDB" id="9791827at2"/>
<dbReference type="RefSeq" id="WP_115543886.1">
    <property type="nucleotide sequence ID" value="NZ_NXLQ01000062.1"/>
</dbReference>
<keyword evidence="2" id="KW-1185">Reference proteome</keyword>
<comment type="caution">
    <text evidence="1">The sequence shown here is derived from an EMBL/GenBank/DDBJ whole genome shotgun (WGS) entry which is preliminary data.</text>
</comment>
<reference evidence="1 2" key="1">
    <citation type="submission" date="2018-04" db="EMBL/GenBank/DDBJ databases">
        <title>Novel Campyloabacter and Helicobacter Species and Strains.</title>
        <authorList>
            <person name="Mannion A.J."/>
            <person name="Shen Z."/>
            <person name="Fox J.G."/>
        </authorList>
    </citation>
    <scope>NUCLEOTIDE SEQUENCE [LARGE SCALE GENOMIC DNA]</scope>
    <source>
        <strain evidence="1 2">MIT 17-337</strain>
    </source>
</reference>
<dbReference type="InterPro" id="IPR029465">
    <property type="entry name" value="ATPgrasp_TupA"/>
</dbReference>
<dbReference type="Pfam" id="PF14305">
    <property type="entry name" value="ATPgrasp_TupA"/>
    <property type="match status" value="1"/>
</dbReference>
<dbReference type="EMBL" id="NXLQ01000062">
    <property type="protein sequence ID" value="RDU61301.1"/>
    <property type="molecule type" value="Genomic_DNA"/>
</dbReference>
<gene>
    <name evidence="1" type="ORF">CQA53_10330</name>
</gene>
<name>A0A3D8I9W1_9HELI</name>
<organism evidence="1 2">
    <name type="scientific">Helicobacter didelphidarum</name>
    <dbReference type="NCBI Taxonomy" id="2040648"/>
    <lineage>
        <taxon>Bacteria</taxon>
        <taxon>Pseudomonadati</taxon>
        <taxon>Campylobacterota</taxon>
        <taxon>Epsilonproteobacteria</taxon>
        <taxon>Campylobacterales</taxon>
        <taxon>Helicobacteraceae</taxon>
        <taxon>Helicobacter</taxon>
    </lineage>
</organism>
<accession>A0A3D8I9W1</accession>
<evidence type="ECO:0000313" key="1">
    <source>
        <dbReference type="EMBL" id="RDU61301.1"/>
    </source>
</evidence>
<protein>
    <submittedName>
        <fullName evidence="1">Uncharacterized protein</fullName>
    </submittedName>
</protein>
<sequence length="47" mass="5470">MHIDLYNTNGKIFVGELTFTHCGGTDTFTPQDWDRRLGDLWEVNNIK</sequence>
<dbReference type="Proteomes" id="UP000256379">
    <property type="component" value="Unassembled WGS sequence"/>
</dbReference>
<evidence type="ECO:0000313" key="2">
    <source>
        <dbReference type="Proteomes" id="UP000256379"/>
    </source>
</evidence>
<dbReference type="AlphaFoldDB" id="A0A3D8I9W1"/>
<proteinExistence type="predicted"/>